<gene>
    <name evidence="8" type="ORF">EXIGLDRAFT_784260</name>
</gene>
<dbReference type="Pfam" id="PF04937">
    <property type="entry name" value="DUF659"/>
    <property type="match status" value="1"/>
</dbReference>
<dbReference type="InterPro" id="IPR052035">
    <property type="entry name" value="ZnF_BED_domain_contain"/>
</dbReference>
<dbReference type="OrthoDB" id="2423954at2759"/>
<feature type="region of interest" description="Disordered" evidence="6">
    <location>
        <begin position="702"/>
        <end position="758"/>
    </location>
</feature>
<evidence type="ECO:0000256" key="4">
    <source>
        <dbReference type="ARBA" id="ARBA00022833"/>
    </source>
</evidence>
<keyword evidence="4" id="KW-0862">Zinc</keyword>
<dbReference type="PANTHER" id="PTHR46481">
    <property type="entry name" value="ZINC FINGER BED DOMAIN-CONTAINING PROTEIN 4"/>
    <property type="match status" value="1"/>
</dbReference>
<organism evidence="8 9">
    <name type="scientific">Exidia glandulosa HHB12029</name>
    <dbReference type="NCBI Taxonomy" id="1314781"/>
    <lineage>
        <taxon>Eukaryota</taxon>
        <taxon>Fungi</taxon>
        <taxon>Dikarya</taxon>
        <taxon>Basidiomycota</taxon>
        <taxon>Agaricomycotina</taxon>
        <taxon>Agaricomycetes</taxon>
        <taxon>Auriculariales</taxon>
        <taxon>Exidiaceae</taxon>
        <taxon>Exidia</taxon>
    </lineage>
</organism>
<dbReference type="GO" id="GO:0008270">
    <property type="term" value="F:zinc ion binding"/>
    <property type="evidence" value="ECO:0007669"/>
    <property type="project" value="UniProtKB-KW"/>
</dbReference>
<evidence type="ECO:0000256" key="5">
    <source>
        <dbReference type="ARBA" id="ARBA00023242"/>
    </source>
</evidence>
<dbReference type="Proteomes" id="UP000077266">
    <property type="component" value="Unassembled WGS sequence"/>
</dbReference>
<keyword evidence="5" id="KW-0539">Nucleus</keyword>
<name>A0A166MKI2_EXIGL</name>
<dbReference type="STRING" id="1314781.A0A166MKI2"/>
<feature type="domain" description="DUF659" evidence="7">
    <location>
        <begin position="218"/>
        <end position="367"/>
    </location>
</feature>
<keyword evidence="3" id="KW-0863">Zinc-finger</keyword>
<comment type="subcellular location">
    <subcellularLocation>
        <location evidence="1">Nucleus</location>
    </subcellularLocation>
</comment>
<evidence type="ECO:0000313" key="9">
    <source>
        <dbReference type="Proteomes" id="UP000077266"/>
    </source>
</evidence>
<dbReference type="InParanoid" id="A0A166MKI2"/>
<keyword evidence="9" id="KW-1185">Reference proteome</keyword>
<dbReference type="AlphaFoldDB" id="A0A166MKI2"/>
<accession>A0A166MKI2</accession>
<dbReference type="PANTHER" id="PTHR46481:SF10">
    <property type="entry name" value="ZINC FINGER BED DOMAIN-CONTAINING PROTEIN 39"/>
    <property type="match status" value="1"/>
</dbReference>
<evidence type="ECO:0000256" key="3">
    <source>
        <dbReference type="ARBA" id="ARBA00022771"/>
    </source>
</evidence>
<dbReference type="InterPro" id="IPR012337">
    <property type="entry name" value="RNaseH-like_sf"/>
</dbReference>
<dbReference type="InterPro" id="IPR007021">
    <property type="entry name" value="DUF659"/>
</dbReference>
<proteinExistence type="predicted"/>
<protein>
    <recommendedName>
        <fullName evidence="7">DUF659 domain-containing protein</fullName>
    </recommendedName>
</protein>
<dbReference type="SUPFAM" id="SSF53098">
    <property type="entry name" value="Ribonuclease H-like"/>
    <property type="match status" value="1"/>
</dbReference>
<evidence type="ECO:0000256" key="6">
    <source>
        <dbReference type="SAM" id="MobiDB-lite"/>
    </source>
</evidence>
<reference evidence="8 9" key="1">
    <citation type="journal article" date="2016" name="Mol. Biol. Evol.">
        <title>Comparative Genomics of Early-Diverging Mushroom-Forming Fungi Provides Insights into the Origins of Lignocellulose Decay Capabilities.</title>
        <authorList>
            <person name="Nagy L.G."/>
            <person name="Riley R."/>
            <person name="Tritt A."/>
            <person name="Adam C."/>
            <person name="Daum C."/>
            <person name="Floudas D."/>
            <person name="Sun H."/>
            <person name="Yadav J.S."/>
            <person name="Pangilinan J."/>
            <person name="Larsson K.H."/>
            <person name="Matsuura K."/>
            <person name="Barry K."/>
            <person name="Labutti K."/>
            <person name="Kuo R."/>
            <person name="Ohm R.A."/>
            <person name="Bhattacharya S.S."/>
            <person name="Shirouzu T."/>
            <person name="Yoshinaga Y."/>
            <person name="Martin F.M."/>
            <person name="Grigoriev I.V."/>
            <person name="Hibbett D.S."/>
        </authorList>
    </citation>
    <scope>NUCLEOTIDE SEQUENCE [LARGE SCALE GENOMIC DNA]</scope>
    <source>
        <strain evidence="8 9">HHB12029</strain>
    </source>
</reference>
<evidence type="ECO:0000256" key="2">
    <source>
        <dbReference type="ARBA" id="ARBA00022723"/>
    </source>
</evidence>
<feature type="compositionally biased region" description="Basic and acidic residues" evidence="6">
    <location>
        <begin position="708"/>
        <end position="719"/>
    </location>
</feature>
<sequence length="877" mass="98408">MAVGKKSSGGRPKLDLWDHFHDSGKSANKAYNKAYCLYELDAIKAQLREEDTKAVRAGDLEKPRSSEVLHLDACDKMCHTTSKKSTLRNHLISCNAVPEAVKAKFRAQKQAEAGGAASDDDTPTTVTASTSSSSSAPAKRKATDAPASGPPPTKKRQQQQARFEVVKGPSVSWSRDRQLAFERQLLRAWVSVGIAWEGIDDHEFRTIFTDFFPWVGVPHRTKLSTTCLQREKANQEVSMRDTVTGSYSTLQYDGWTHSRKHLQVFMFTADVKTFLLHAYDVSSKRKTAANLFPLIEDESVYLEKIGSVLIGLCSDAAGEPRKARLMTVKKHKHLLQADCWAHQIQLIFGDLLKSDSALKDLFEQVESVVKWFLNHSWPLAQLFAEQETMRCTALALIKAVITRWTAHYCSAVRLLDVSKAMRSLVIKKEKELVESVGKKRETQDVARKVMRIVKDEAFWTGVARAKRDLEPLAVAARVAQGAYIRCDHILLILGRIYKLYSDMIDKDSAGSASSRDAHYLHGVLDSIKKRWSKADQDLFVLCLFLNPRICSQLFDAANLSLSRIIVSAKRMYCKVFKEDTAPAALTLEIIRYKDYQREFSRAQWAIDDLDKAQEEAGDHDALLPWRVLDERSPLVRLARLVLSFNPTSASTERVLSDFGNQRTPHRNRLGVGKMRDAAFVKLGIRREHAQLGIGRRRLRTRFGLAPQKSDHDPSGRRMEDEEAALQTSAPRNDSDSESDSETATPTTALPGDESPDLQHFSGLAQTILDELDDHELDGYWDEDDLDILNSNEALKVGIDELFDYSLNAKWEDFWLTAVKSVDEELEFYELLTQSQQADADLPLAPAYAAALKAAQKSAEPEPSAGEPKDTPIVIDDD</sequence>
<feature type="region of interest" description="Disordered" evidence="6">
    <location>
        <begin position="851"/>
        <end position="877"/>
    </location>
</feature>
<feature type="compositionally biased region" description="Low complexity" evidence="6">
    <location>
        <begin position="123"/>
        <end position="137"/>
    </location>
</feature>
<dbReference type="EMBL" id="KV427099">
    <property type="protein sequence ID" value="KZV78136.1"/>
    <property type="molecule type" value="Genomic_DNA"/>
</dbReference>
<evidence type="ECO:0000256" key="1">
    <source>
        <dbReference type="ARBA" id="ARBA00004123"/>
    </source>
</evidence>
<feature type="region of interest" description="Disordered" evidence="6">
    <location>
        <begin position="111"/>
        <end position="167"/>
    </location>
</feature>
<keyword evidence="2" id="KW-0479">Metal-binding</keyword>
<evidence type="ECO:0000313" key="8">
    <source>
        <dbReference type="EMBL" id="KZV78136.1"/>
    </source>
</evidence>
<dbReference type="GO" id="GO:0005634">
    <property type="term" value="C:nucleus"/>
    <property type="evidence" value="ECO:0007669"/>
    <property type="project" value="UniProtKB-SubCell"/>
</dbReference>
<evidence type="ECO:0000259" key="7">
    <source>
        <dbReference type="Pfam" id="PF04937"/>
    </source>
</evidence>